<dbReference type="EMBL" id="CT573213">
    <property type="protein sequence ID" value="CAJ63983.1"/>
    <property type="molecule type" value="Genomic_DNA"/>
</dbReference>
<sequence>MAVDDLWTTADIARRLSISAHRARGLCARDDFPSPIHSVGHFVLWRARDVEAWLTEGRPDL</sequence>
<dbReference type="HOGENOM" id="CLU_140176_17_1_11"/>
<protein>
    <recommendedName>
        <fullName evidence="3">Helix-turn-helix domain-containing protein</fullName>
    </recommendedName>
</protein>
<evidence type="ECO:0008006" key="3">
    <source>
        <dbReference type="Google" id="ProtNLM"/>
    </source>
</evidence>
<keyword evidence="2" id="KW-1185">Reference proteome</keyword>
<organism evidence="1 2">
    <name type="scientific">Frankia alni (strain DSM 45986 / CECT 9034 / ACN14a)</name>
    <dbReference type="NCBI Taxonomy" id="326424"/>
    <lineage>
        <taxon>Bacteria</taxon>
        <taxon>Bacillati</taxon>
        <taxon>Actinomycetota</taxon>
        <taxon>Actinomycetes</taxon>
        <taxon>Frankiales</taxon>
        <taxon>Frankiaceae</taxon>
        <taxon>Frankia</taxon>
    </lineage>
</organism>
<dbReference type="RefSeq" id="WP_011606435.1">
    <property type="nucleotide sequence ID" value="NC_008278.1"/>
</dbReference>
<proteinExistence type="predicted"/>
<evidence type="ECO:0000313" key="1">
    <source>
        <dbReference type="EMBL" id="CAJ63983.1"/>
    </source>
</evidence>
<dbReference type="AlphaFoldDB" id="Q0REX1"/>
<gene>
    <name evidence="1" type="ordered locus">FRAAL5350</name>
</gene>
<dbReference type="Proteomes" id="UP000000657">
    <property type="component" value="Chromosome"/>
</dbReference>
<dbReference type="KEGG" id="fal:FRAAL5350"/>
<evidence type="ECO:0000313" key="2">
    <source>
        <dbReference type="Proteomes" id="UP000000657"/>
    </source>
</evidence>
<accession>Q0REX1</accession>
<reference evidence="1 2" key="1">
    <citation type="journal article" date="2007" name="Genome Res.">
        <title>Genome characteristics of facultatively symbiotic Frankia sp. strains reflect host range and host plant biogeography.</title>
        <authorList>
            <person name="Normand P."/>
            <person name="Lapierre P."/>
            <person name="Tisa L.S."/>
            <person name="Gogarten J.P."/>
            <person name="Alloisio N."/>
            <person name="Bagnarol E."/>
            <person name="Bassi C.A."/>
            <person name="Berry A.M."/>
            <person name="Bickhart D.M."/>
            <person name="Choisne N."/>
            <person name="Couloux A."/>
            <person name="Cournoyer B."/>
            <person name="Cruveiller S."/>
            <person name="Daubin V."/>
            <person name="Demange N."/>
            <person name="Francino M.P."/>
            <person name="Goltsman E."/>
            <person name="Huang Y."/>
            <person name="Kopp O.R."/>
            <person name="Labarre L."/>
            <person name="Lapidus A."/>
            <person name="Lavire C."/>
            <person name="Marechal J."/>
            <person name="Martinez M."/>
            <person name="Mastronunzio J.E."/>
            <person name="Mullin B.C."/>
            <person name="Niemann J."/>
            <person name="Pujic P."/>
            <person name="Rawnsley T."/>
            <person name="Rouy Z."/>
            <person name="Schenowitz C."/>
            <person name="Sellstedt A."/>
            <person name="Tavares F."/>
            <person name="Tomkins J.P."/>
            <person name="Vallenet D."/>
            <person name="Valverde C."/>
            <person name="Wall L.G."/>
            <person name="Wang Y."/>
            <person name="Medigue C."/>
            <person name="Benson D.R."/>
        </authorList>
    </citation>
    <scope>NUCLEOTIDE SEQUENCE [LARGE SCALE GENOMIC DNA]</scope>
    <source>
        <strain evidence="2">DSM 45986 / CECT 9034 / ACN14a</strain>
    </source>
</reference>
<name>Q0REX1_FRAAA</name>
<dbReference type="STRING" id="326424.FRAAL5350"/>